<comment type="caution">
    <text evidence="1">The sequence shown here is derived from an EMBL/GenBank/DDBJ whole genome shotgun (WGS) entry which is preliminary data.</text>
</comment>
<accession>A0ACC0WDW1</accession>
<protein>
    <submittedName>
        <fullName evidence="1">Uncharacterized protein</fullName>
    </submittedName>
</protein>
<name>A0ACC0WDW1_9STRA</name>
<evidence type="ECO:0000313" key="1">
    <source>
        <dbReference type="EMBL" id="KAI9916757.1"/>
    </source>
</evidence>
<dbReference type="EMBL" id="CM047581">
    <property type="protein sequence ID" value="KAI9916757.1"/>
    <property type="molecule type" value="Genomic_DNA"/>
</dbReference>
<dbReference type="Proteomes" id="UP001163321">
    <property type="component" value="Chromosome 2"/>
</dbReference>
<evidence type="ECO:0000313" key="2">
    <source>
        <dbReference type="Proteomes" id="UP001163321"/>
    </source>
</evidence>
<organism evidence="1 2">
    <name type="scientific">Peronosclerospora sorghi</name>
    <dbReference type="NCBI Taxonomy" id="230839"/>
    <lineage>
        <taxon>Eukaryota</taxon>
        <taxon>Sar</taxon>
        <taxon>Stramenopiles</taxon>
        <taxon>Oomycota</taxon>
        <taxon>Peronosporomycetes</taxon>
        <taxon>Peronosporales</taxon>
        <taxon>Peronosporaceae</taxon>
        <taxon>Peronosclerospora</taxon>
    </lineage>
</organism>
<keyword evidence="2" id="KW-1185">Reference proteome</keyword>
<sequence>MLKRLRTALIPSLLILLEIWYHAALASQYLQRANCRSVPSATKSLHRLMRNSLQKGRHLRARSQSSSIHLTLHAAWKKLCSSFTMLIGIAVISSLVSNVTSTSLGIADAMIRYFSSMEPWALSKRLQCSKNVTSEGYKATKRRLDTILYLTIDAARLSGKPAVPQASTKILDYLLVPPNKRTFAEATFLCSDDHIKGDTVENAKSFVAFPKIHKQVNASRGLSWEFYWSNDKV</sequence>
<gene>
    <name evidence="1" type="ORF">PsorP6_017945</name>
</gene>
<reference evidence="1 2" key="1">
    <citation type="journal article" date="2022" name="bioRxiv">
        <title>The genome of the oomycete Peronosclerospora sorghi, a cosmopolitan pathogen of maize and sorghum, is inflated with dispersed pseudogenes.</title>
        <authorList>
            <person name="Fletcher K."/>
            <person name="Martin F."/>
            <person name="Isakeit T."/>
            <person name="Cavanaugh K."/>
            <person name="Magill C."/>
            <person name="Michelmore R."/>
        </authorList>
    </citation>
    <scope>NUCLEOTIDE SEQUENCE [LARGE SCALE GENOMIC DNA]</scope>
    <source>
        <strain evidence="1">P6</strain>
    </source>
</reference>
<proteinExistence type="predicted"/>